<dbReference type="PANTHER" id="PTHR46504">
    <property type="entry name" value="TRNASE Z TRZ1"/>
    <property type="match status" value="1"/>
</dbReference>
<keyword evidence="3" id="KW-1185">Reference proteome</keyword>
<gene>
    <name evidence="2" type="ORF">SEMRO_609_G174980.1</name>
</gene>
<proteinExistence type="predicted"/>
<accession>A0A9N8E6R9</accession>
<dbReference type="EMBL" id="CAICTM010000608">
    <property type="protein sequence ID" value="CAB9513734.1"/>
    <property type="molecule type" value="Genomic_DNA"/>
</dbReference>
<dbReference type="Pfam" id="PF00753">
    <property type="entry name" value="Lactamase_B"/>
    <property type="match status" value="1"/>
</dbReference>
<dbReference type="OrthoDB" id="43820at2759"/>
<evidence type="ECO:0000313" key="3">
    <source>
        <dbReference type="Proteomes" id="UP001153069"/>
    </source>
</evidence>
<sequence length="328" mass="37153">MQSVAASHIQLPSTSYSLLGRSRAGDGTTFVIPELKWMFDCGALVEGKGLRQPNIIWLTHTHSDHVLTLAQFCHSRDALNAKTPLSIYLPATALPFVQQYLEVYGEMITMGNVNEEGKSYRECYQLIGVTPHQEITIHQGGKDFYVKVVECVHRVDCLGYSIWERQHKLKEEYRGLPGKEIGALRKSGVEITSVVERPLLCYMGDTTAGVFSKHPEILLQMPALVVECSFLDEDSLENAKRTKHMHWSELQPLVQGNPNTLFVLTHFSLKYSVLFLRNFFLEYANVHPMLVESELQQEWKARQQKSLTNDSFPTCRCFVCSGKKDPAG</sequence>
<dbReference type="AlphaFoldDB" id="A0A9N8E6R9"/>
<organism evidence="2 3">
    <name type="scientific">Seminavis robusta</name>
    <dbReference type="NCBI Taxonomy" id="568900"/>
    <lineage>
        <taxon>Eukaryota</taxon>
        <taxon>Sar</taxon>
        <taxon>Stramenopiles</taxon>
        <taxon>Ochrophyta</taxon>
        <taxon>Bacillariophyta</taxon>
        <taxon>Bacillariophyceae</taxon>
        <taxon>Bacillariophycidae</taxon>
        <taxon>Naviculales</taxon>
        <taxon>Naviculaceae</taxon>
        <taxon>Seminavis</taxon>
    </lineage>
</organism>
<dbReference type="PANTHER" id="PTHR46504:SF2">
    <property type="entry name" value="TRNASE Z TRZ1"/>
    <property type="match status" value="1"/>
</dbReference>
<evidence type="ECO:0000259" key="1">
    <source>
        <dbReference type="Pfam" id="PF00753"/>
    </source>
</evidence>
<dbReference type="InterPro" id="IPR036866">
    <property type="entry name" value="RibonucZ/Hydroxyglut_hydro"/>
</dbReference>
<comment type="caution">
    <text evidence="2">The sequence shown here is derived from an EMBL/GenBank/DDBJ whole genome shotgun (WGS) entry which is preliminary data.</text>
</comment>
<dbReference type="InterPro" id="IPR001279">
    <property type="entry name" value="Metallo-B-lactamas"/>
</dbReference>
<dbReference type="Gene3D" id="3.60.15.10">
    <property type="entry name" value="Ribonuclease Z/Hydroxyacylglutathione hydrolase-like"/>
    <property type="match status" value="1"/>
</dbReference>
<reference evidence="2" key="1">
    <citation type="submission" date="2020-06" db="EMBL/GenBank/DDBJ databases">
        <authorList>
            <consortium name="Plant Systems Biology data submission"/>
        </authorList>
    </citation>
    <scope>NUCLEOTIDE SEQUENCE</scope>
    <source>
        <strain evidence="2">D6</strain>
    </source>
</reference>
<evidence type="ECO:0000313" key="2">
    <source>
        <dbReference type="EMBL" id="CAB9513734.1"/>
    </source>
</evidence>
<dbReference type="Proteomes" id="UP001153069">
    <property type="component" value="Unassembled WGS sequence"/>
</dbReference>
<name>A0A9N8E6R9_9STRA</name>
<dbReference type="SUPFAM" id="SSF56281">
    <property type="entry name" value="Metallo-hydrolase/oxidoreductase"/>
    <property type="match status" value="1"/>
</dbReference>
<feature type="domain" description="Metallo-beta-lactamase" evidence="1">
    <location>
        <begin position="45"/>
        <end position="89"/>
    </location>
</feature>
<protein>
    <submittedName>
        <fullName evidence="2">TRNase Z</fullName>
    </submittedName>
</protein>